<dbReference type="Proteomes" id="UP000285650">
    <property type="component" value="Unassembled WGS sequence"/>
</dbReference>
<evidence type="ECO:0000256" key="5">
    <source>
        <dbReference type="NCBIfam" id="TIGR02625"/>
    </source>
</evidence>
<dbReference type="SUPFAM" id="SSF54909">
    <property type="entry name" value="Dimeric alpha+beta barrel"/>
    <property type="match status" value="1"/>
</dbReference>
<dbReference type="GO" id="GO:0062192">
    <property type="term" value="F:L-rhamnose mutarotase activity"/>
    <property type="evidence" value="ECO:0007669"/>
    <property type="project" value="UniProtKB-UniRule"/>
</dbReference>
<gene>
    <name evidence="6" type="primary">rhaM</name>
    <name evidence="7" type="ORF">DW712_00130</name>
    <name evidence="6" type="ORF">DWW10_17675</name>
</gene>
<proteinExistence type="inferred from homology"/>
<dbReference type="RefSeq" id="WP_022391888.1">
    <property type="nucleotide sequence ID" value="NZ_JADMTM010000014.1"/>
</dbReference>
<organism evidence="6 8">
    <name type="scientific">Bacteroides intestinalis</name>
    <dbReference type="NCBI Taxonomy" id="329854"/>
    <lineage>
        <taxon>Bacteria</taxon>
        <taxon>Pseudomonadati</taxon>
        <taxon>Bacteroidota</taxon>
        <taxon>Bacteroidia</taxon>
        <taxon>Bacteroidales</taxon>
        <taxon>Bacteroidaceae</taxon>
        <taxon>Bacteroides</taxon>
    </lineage>
</organism>
<protein>
    <recommendedName>
        <fullName evidence="5">L-rhamnose mutarotase</fullName>
        <ecNumber evidence="5">5.1.3.32</ecNumber>
    </recommendedName>
</protein>
<dbReference type="EC" id="5.1.3.32" evidence="5"/>
<dbReference type="InterPro" id="IPR008000">
    <property type="entry name" value="Rham/fucose_mutarotase"/>
</dbReference>
<dbReference type="Pfam" id="PF05336">
    <property type="entry name" value="rhaM"/>
    <property type="match status" value="1"/>
</dbReference>
<dbReference type="NCBIfam" id="TIGR02625">
    <property type="entry name" value="YiiL_rotase"/>
    <property type="match status" value="1"/>
</dbReference>
<comment type="caution">
    <text evidence="6">The sequence shown here is derived from an EMBL/GenBank/DDBJ whole genome shotgun (WGS) entry which is preliminary data.</text>
</comment>
<dbReference type="HAMAP" id="MF_01663">
    <property type="entry name" value="L_rham_rotase"/>
    <property type="match status" value="1"/>
</dbReference>
<keyword evidence="3" id="KW-0119">Carbohydrate metabolism</keyword>
<dbReference type="EMBL" id="QRZF01000014">
    <property type="protein sequence ID" value="RGV50601.1"/>
    <property type="molecule type" value="Genomic_DNA"/>
</dbReference>
<evidence type="ECO:0000256" key="1">
    <source>
        <dbReference type="ARBA" id="ARBA00022490"/>
    </source>
</evidence>
<accession>A0A412XZW6</accession>
<sequence>MKREAFKMFLKPGCEAEYERRHAQIWPELKQLLSENGVYDYSIYWDKDTNILYACQKIKGKASSQEMGNTSIVQKWWDYMADIMEVNPDNSPISIPLVEVFHME</sequence>
<dbReference type="AlphaFoldDB" id="A0A412XZW6"/>
<evidence type="ECO:0000256" key="3">
    <source>
        <dbReference type="ARBA" id="ARBA00023277"/>
    </source>
</evidence>
<reference evidence="8 9" key="1">
    <citation type="submission" date="2018-08" db="EMBL/GenBank/DDBJ databases">
        <title>A genome reference for cultivated species of the human gut microbiota.</title>
        <authorList>
            <person name="Zou Y."/>
            <person name="Xue W."/>
            <person name="Luo G."/>
        </authorList>
    </citation>
    <scope>NUCLEOTIDE SEQUENCE [LARGE SCALE GENOMIC DNA]</scope>
    <source>
        <strain evidence="6 8">AF14-32</strain>
        <strain evidence="7 9">AM27-17</strain>
    </source>
</reference>
<dbReference type="InterPro" id="IPR013448">
    <property type="entry name" value="L-rhamnose_mutarotase"/>
</dbReference>
<dbReference type="EMBL" id="QSKV01000001">
    <property type="protein sequence ID" value="RHE95170.1"/>
    <property type="molecule type" value="Genomic_DNA"/>
</dbReference>
<evidence type="ECO:0000313" key="6">
    <source>
        <dbReference type="EMBL" id="RGV50601.1"/>
    </source>
</evidence>
<dbReference type="GO" id="GO:0005737">
    <property type="term" value="C:cytoplasm"/>
    <property type="evidence" value="ECO:0007669"/>
    <property type="project" value="InterPro"/>
</dbReference>
<keyword evidence="1" id="KW-0963">Cytoplasm</keyword>
<keyword evidence="4" id="KW-0684">Rhamnose metabolism</keyword>
<evidence type="ECO:0000313" key="8">
    <source>
        <dbReference type="Proteomes" id="UP000283850"/>
    </source>
</evidence>
<dbReference type="InterPro" id="IPR011008">
    <property type="entry name" value="Dimeric_a/b-barrel"/>
</dbReference>
<dbReference type="Proteomes" id="UP000283850">
    <property type="component" value="Unassembled WGS sequence"/>
</dbReference>
<evidence type="ECO:0000313" key="9">
    <source>
        <dbReference type="Proteomes" id="UP000285650"/>
    </source>
</evidence>
<dbReference type="GO" id="GO:0019301">
    <property type="term" value="P:rhamnose catabolic process"/>
    <property type="evidence" value="ECO:0007669"/>
    <property type="project" value="UniProtKB-UniRule"/>
</dbReference>
<evidence type="ECO:0000313" key="7">
    <source>
        <dbReference type="EMBL" id="RHE95170.1"/>
    </source>
</evidence>
<evidence type="ECO:0000256" key="2">
    <source>
        <dbReference type="ARBA" id="ARBA00023235"/>
    </source>
</evidence>
<evidence type="ECO:0000256" key="4">
    <source>
        <dbReference type="ARBA" id="ARBA00023308"/>
    </source>
</evidence>
<dbReference type="PANTHER" id="PTHR34389">
    <property type="entry name" value="L-RHAMNOSE MUTAROTASE"/>
    <property type="match status" value="1"/>
</dbReference>
<dbReference type="Gene3D" id="3.30.70.100">
    <property type="match status" value="1"/>
</dbReference>
<dbReference type="PANTHER" id="PTHR34389:SF2">
    <property type="entry name" value="L-RHAMNOSE MUTAROTASE"/>
    <property type="match status" value="1"/>
</dbReference>
<keyword evidence="2 6" id="KW-0413">Isomerase</keyword>
<name>A0A412XZW6_9BACE</name>